<evidence type="ECO:0000256" key="6">
    <source>
        <dbReference type="SAM" id="MobiDB-lite"/>
    </source>
</evidence>
<feature type="region of interest" description="Disordered" evidence="6">
    <location>
        <begin position="541"/>
        <end position="617"/>
    </location>
</feature>
<keyword evidence="8" id="KW-0723">Serine/threonine-protein kinase</keyword>
<dbReference type="InterPro" id="IPR011009">
    <property type="entry name" value="Kinase-like_dom_sf"/>
</dbReference>
<feature type="compositionally biased region" description="Low complexity" evidence="6">
    <location>
        <begin position="542"/>
        <end position="554"/>
    </location>
</feature>
<feature type="compositionally biased region" description="Basic and acidic residues" evidence="6">
    <location>
        <begin position="26"/>
        <end position="47"/>
    </location>
</feature>
<feature type="compositionally biased region" description="Low complexity" evidence="6">
    <location>
        <begin position="595"/>
        <end position="612"/>
    </location>
</feature>
<accession>A0A4R4UDR3</accession>
<feature type="region of interest" description="Disordered" evidence="6">
    <location>
        <begin position="394"/>
        <end position="504"/>
    </location>
</feature>
<name>A0A4R4UDR3_9ACTN</name>
<feature type="compositionally biased region" description="Low complexity" evidence="6">
    <location>
        <begin position="419"/>
        <end position="449"/>
    </location>
</feature>
<dbReference type="PANTHER" id="PTHR43671:SF13">
    <property type="entry name" value="SERINE_THREONINE-PROTEIN KINASE NEK2"/>
    <property type="match status" value="1"/>
</dbReference>
<dbReference type="CDD" id="cd14014">
    <property type="entry name" value="STKc_PknB_like"/>
    <property type="match status" value="1"/>
</dbReference>
<feature type="compositionally biased region" description="Basic residues" evidence="6">
    <location>
        <begin position="576"/>
        <end position="589"/>
    </location>
</feature>
<evidence type="ECO:0000313" key="9">
    <source>
        <dbReference type="Proteomes" id="UP000295258"/>
    </source>
</evidence>
<reference evidence="8 9" key="1">
    <citation type="submission" date="2019-03" db="EMBL/GenBank/DDBJ databases">
        <title>Draft genome sequences of novel Actinobacteria.</title>
        <authorList>
            <person name="Sahin N."/>
            <person name="Ay H."/>
            <person name="Saygin H."/>
        </authorList>
    </citation>
    <scope>NUCLEOTIDE SEQUENCE [LARGE SCALE GENOMIC DNA]</scope>
    <source>
        <strain evidence="8 9">KC310</strain>
    </source>
</reference>
<dbReference type="GO" id="GO:0004674">
    <property type="term" value="F:protein serine/threonine kinase activity"/>
    <property type="evidence" value="ECO:0007669"/>
    <property type="project" value="UniProtKB-KW"/>
</dbReference>
<dbReference type="PRINTS" id="PR01217">
    <property type="entry name" value="PRICHEXTENSN"/>
</dbReference>
<proteinExistence type="predicted"/>
<dbReference type="PANTHER" id="PTHR43671">
    <property type="entry name" value="SERINE/THREONINE-PROTEIN KINASE NEK"/>
    <property type="match status" value="1"/>
</dbReference>
<dbReference type="EC" id="2.7.11.1" evidence="1"/>
<dbReference type="SUPFAM" id="SSF56112">
    <property type="entry name" value="Protein kinase-like (PK-like)"/>
    <property type="match status" value="1"/>
</dbReference>
<dbReference type="InterPro" id="IPR000719">
    <property type="entry name" value="Prot_kinase_dom"/>
</dbReference>
<keyword evidence="4 8" id="KW-0418">Kinase</keyword>
<dbReference type="PROSITE" id="PS00108">
    <property type="entry name" value="PROTEIN_KINASE_ST"/>
    <property type="match status" value="1"/>
</dbReference>
<evidence type="ECO:0000256" key="3">
    <source>
        <dbReference type="ARBA" id="ARBA00022741"/>
    </source>
</evidence>
<dbReference type="Gene3D" id="3.30.200.20">
    <property type="entry name" value="Phosphorylase Kinase, domain 1"/>
    <property type="match status" value="1"/>
</dbReference>
<feature type="domain" description="Protein kinase" evidence="7">
    <location>
        <begin position="149"/>
        <end position="388"/>
    </location>
</feature>
<dbReference type="EMBL" id="SMKO01000228">
    <property type="protein sequence ID" value="TDC89701.1"/>
    <property type="molecule type" value="Genomic_DNA"/>
</dbReference>
<evidence type="ECO:0000256" key="5">
    <source>
        <dbReference type="ARBA" id="ARBA00022840"/>
    </source>
</evidence>
<evidence type="ECO:0000259" key="7">
    <source>
        <dbReference type="PROSITE" id="PS50011"/>
    </source>
</evidence>
<dbReference type="Proteomes" id="UP000295258">
    <property type="component" value="Unassembled WGS sequence"/>
</dbReference>
<feature type="compositionally biased region" description="Basic and acidic residues" evidence="6">
    <location>
        <begin position="1"/>
        <end position="18"/>
    </location>
</feature>
<dbReference type="Pfam" id="PF00069">
    <property type="entry name" value="Pkinase"/>
    <property type="match status" value="1"/>
</dbReference>
<dbReference type="Gene3D" id="1.10.510.10">
    <property type="entry name" value="Transferase(Phosphotransferase) domain 1"/>
    <property type="match status" value="1"/>
</dbReference>
<feature type="non-terminal residue" evidence="8">
    <location>
        <position position="1"/>
    </location>
</feature>
<gene>
    <name evidence="8" type="ORF">E1292_44250</name>
</gene>
<dbReference type="PROSITE" id="PS50011">
    <property type="entry name" value="PROTEIN_KINASE_DOM"/>
    <property type="match status" value="1"/>
</dbReference>
<dbReference type="GO" id="GO:0005524">
    <property type="term" value="F:ATP binding"/>
    <property type="evidence" value="ECO:0007669"/>
    <property type="project" value="UniProtKB-KW"/>
</dbReference>
<keyword evidence="2" id="KW-0808">Transferase</keyword>
<dbReference type="InterPro" id="IPR050660">
    <property type="entry name" value="NEK_Ser/Thr_kinase"/>
</dbReference>
<evidence type="ECO:0000313" key="8">
    <source>
        <dbReference type="EMBL" id="TDC89701.1"/>
    </source>
</evidence>
<keyword evidence="9" id="KW-1185">Reference proteome</keyword>
<evidence type="ECO:0000256" key="4">
    <source>
        <dbReference type="ARBA" id="ARBA00022777"/>
    </source>
</evidence>
<keyword evidence="5" id="KW-0067">ATP-binding</keyword>
<protein>
    <recommendedName>
        <fullName evidence="1">non-specific serine/threonine protein kinase</fullName>
        <ecNumber evidence="1">2.7.11.1</ecNumber>
    </recommendedName>
</protein>
<dbReference type="InterPro" id="IPR008271">
    <property type="entry name" value="Ser/Thr_kinase_AS"/>
</dbReference>
<comment type="caution">
    <text evidence="8">The sequence shown here is derived from an EMBL/GenBank/DDBJ whole genome shotgun (WGS) entry which is preliminary data.</text>
</comment>
<evidence type="ECO:0000256" key="1">
    <source>
        <dbReference type="ARBA" id="ARBA00012513"/>
    </source>
</evidence>
<keyword evidence="3" id="KW-0547">Nucleotide-binding</keyword>
<feature type="compositionally biased region" description="Low complexity" evidence="6">
    <location>
        <begin position="457"/>
        <end position="472"/>
    </location>
</feature>
<organism evidence="8 9">
    <name type="scientific">Nonomuraea deserti</name>
    <dbReference type="NCBI Taxonomy" id="1848322"/>
    <lineage>
        <taxon>Bacteria</taxon>
        <taxon>Bacillati</taxon>
        <taxon>Actinomycetota</taxon>
        <taxon>Actinomycetes</taxon>
        <taxon>Streptosporangiales</taxon>
        <taxon>Streptosporangiaceae</taxon>
        <taxon>Nonomuraea</taxon>
    </lineage>
</organism>
<feature type="region of interest" description="Disordered" evidence="6">
    <location>
        <begin position="1"/>
        <end position="48"/>
    </location>
</feature>
<dbReference type="AlphaFoldDB" id="A0A4R4UDR3"/>
<evidence type="ECO:0000256" key="2">
    <source>
        <dbReference type="ARBA" id="ARBA00022679"/>
    </source>
</evidence>
<sequence length="714" mass="75095">RHPEEAHAHGVARAHDGAADAVPHPYHQEAGHERQGQHSRDRADGRPRPVRVGRLLHASRALPDLRGVDQARGVGLLRVAGRRQDQGERQVLGARGRLHRVRDRPAVHASGRAPHPHPEGQLAVRDVEEPLVQRLRGGNLVTPEAIGPYRVVRQLGEGGQGVVYLGTAPDGTQVAIKVLREGVPGDGRFAKEIAAARRVEPFCIAQVLDASLGARPYIVTEYVEGPSLQRAGLHTGADLQRLAVATATALAAIHRAGVVHRDLKPANVLLGRDGPRVIDFGIARAVDAAVTRTSSIVGTPAYMAPEQFLGAVAGPAADVFAWGSVIVYAAAGAPPFGNDSLPAVLRRIQYDEPNLGDVPEPLRSIVYGCLAKDPAARPAMQDVLFQLISGRPQARAAAPDDRHFPGSGPVPPHDGPLISPSHGDPSHPGGPSHAPYPGDPAQAPYAGGPSQPPYPGGSPQTPNLGGPVQAPFPGGPPVAPSPVGGRGWPSPEGPHGRTGPTRPVSRNRLGIALLAGATTLVVTGGLAAAWVWLPTPPGDDGATTATVAAPSSPTGSRTVAGKKQSPRPLDPSAVRRTGKKTPKPTRTRTRPTPEPTRTTSKPSARPTTAAPTRTRKAGGVTSVSFDYEGIRMGGCWRYDMNIWAKVSATGSYSYRWLLNGQSQGAKVGNASSKPLLPSIVWKKEGTYSVVFEVIEPARSRKSATVDICDFDEGW</sequence>
<dbReference type="SMART" id="SM00220">
    <property type="entry name" value="S_TKc"/>
    <property type="match status" value="1"/>
</dbReference>